<evidence type="ECO:0000256" key="3">
    <source>
        <dbReference type="ARBA" id="ARBA00012236"/>
    </source>
</evidence>
<dbReference type="Pfam" id="PF04055">
    <property type="entry name" value="Radical_SAM"/>
    <property type="match status" value="1"/>
</dbReference>
<comment type="cofactor">
    <cofactor evidence="12">
        <name>[2Fe-2S] cluster</name>
        <dbReference type="ChEBI" id="CHEBI:190135"/>
    </cofactor>
</comment>
<evidence type="ECO:0000256" key="5">
    <source>
        <dbReference type="ARBA" id="ARBA00022679"/>
    </source>
</evidence>
<dbReference type="GO" id="GO:0046872">
    <property type="term" value="F:metal ion binding"/>
    <property type="evidence" value="ECO:0007669"/>
    <property type="project" value="UniProtKB-KW"/>
</dbReference>
<comment type="similarity">
    <text evidence="2">Belongs to the radical SAM superfamily. Biotin synthase family.</text>
</comment>
<dbReference type="GO" id="GO:0051537">
    <property type="term" value="F:2 iron, 2 sulfur cluster binding"/>
    <property type="evidence" value="ECO:0007669"/>
    <property type="project" value="UniProtKB-KW"/>
</dbReference>
<evidence type="ECO:0000259" key="14">
    <source>
        <dbReference type="PROSITE" id="PS51918"/>
    </source>
</evidence>
<reference evidence="15 16" key="1">
    <citation type="submission" date="2022-09" db="EMBL/GenBank/DDBJ databases">
        <authorList>
            <person name="Palmer J.M."/>
        </authorList>
    </citation>
    <scope>NUCLEOTIDE SEQUENCE [LARGE SCALE GENOMIC DNA]</scope>
    <source>
        <strain evidence="15 16">DSM 7382</strain>
    </source>
</reference>
<dbReference type="CDD" id="cd01335">
    <property type="entry name" value="Radical_SAM"/>
    <property type="match status" value="1"/>
</dbReference>
<accession>A0AAW0GR65</accession>
<dbReference type="GO" id="GO:0051539">
    <property type="term" value="F:4 iron, 4 sulfur cluster binding"/>
    <property type="evidence" value="ECO:0007669"/>
    <property type="project" value="UniProtKB-KW"/>
</dbReference>
<dbReference type="Proteomes" id="UP001385951">
    <property type="component" value="Unassembled WGS sequence"/>
</dbReference>
<dbReference type="InterPro" id="IPR013785">
    <property type="entry name" value="Aldolase_TIM"/>
</dbReference>
<keyword evidence="6 13" id="KW-0949">S-adenosyl-L-methionine</keyword>
<protein>
    <recommendedName>
        <fullName evidence="3">biotin synthase</fullName>
        <ecNumber evidence="3">2.8.1.6</ecNumber>
    </recommendedName>
</protein>
<dbReference type="SUPFAM" id="SSF102114">
    <property type="entry name" value="Radical SAM enzymes"/>
    <property type="match status" value="1"/>
</dbReference>
<dbReference type="InterPro" id="IPR010722">
    <property type="entry name" value="BATS_dom"/>
</dbReference>
<dbReference type="SFLD" id="SFLDG01278">
    <property type="entry name" value="biotin_synthase_like"/>
    <property type="match status" value="1"/>
</dbReference>
<evidence type="ECO:0000256" key="12">
    <source>
        <dbReference type="ARBA" id="ARBA00034078"/>
    </source>
</evidence>
<evidence type="ECO:0000256" key="13">
    <source>
        <dbReference type="PIRSR" id="PIRSR001619-1"/>
    </source>
</evidence>
<dbReference type="Gene3D" id="3.20.20.70">
    <property type="entry name" value="Aldolase class I"/>
    <property type="match status" value="1"/>
</dbReference>
<dbReference type="InterPro" id="IPR002684">
    <property type="entry name" value="Biotin_synth/BioAB"/>
</dbReference>
<evidence type="ECO:0000256" key="4">
    <source>
        <dbReference type="ARBA" id="ARBA00022485"/>
    </source>
</evidence>
<evidence type="ECO:0000256" key="7">
    <source>
        <dbReference type="ARBA" id="ARBA00022714"/>
    </source>
</evidence>
<keyword evidence="16" id="KW-1185">Reference proteome</keyword>
<dbReference type="FunFam" id="3.20.20.70:FF:000011">
    <property type="entry name" value="Biotin synthase"/>
    <property type="match status" value="1"/>
</dbReference>
<proteinExistence type="inferred from homology"/>
<feature type="binding site" evidence="13">
    <location>
        <position position="91"/>
    </location>
    <ligand>
        <name>[4Fe-4S] cluster</name>
        <dbReference type="ChEBI" id="CHEBI:49883"/>
        <note>4Fe-4S-S-AdoMet</note>
    </ligand>
</feature>
<comment type="cofactor">
    <cofactor evidence="13">
        <name>[2Fe-2S] cluster</name>
        <dbReference type="ChEBI" id="CHEBI:190135"/>
    </cofactor>
    <text evidence="13">Binds 1 [2Fe-2S] cluster. The cluster is coordinated with 3 cysteines and 1 arginine.</text>
</comment>
<evidence type="ECO:0000256" key="10">
    <source>
        <dbReference type="ARBA" id="ARBA00023004"/>
    </source>
</evidence>
<comment type="pathway">
    <text evidence="1">Cofactor biosynthesis; biotin biosynthesis; biotin from 7,8-diaminononanoate: step 2/2.</text>
</comment>
<organism evidence="15 16">
    <name type="scientific">Cerrena zonata</name>
    <dbReference type="NCBI Taxonomy" id="2478898"/>
    <lineage>
        <taxon>Eukaryota</taxon>
        <taxon>Fungi</taxon>
        <taxon>Dikarya</taxon>
        <taxon>Basidiomycota</taxon>
        <taxon>Agaricomycotina</taxon>
        <taxon>Agaricomycetes</taxon>
        <taxon>Polyporales</taxon>
        <taxon>Cerrenaceae</taxon>
        <taxon>Cerrena</taxon>
    </lineage>
</organism>
<evidence type="ECO:0000256" key="8">
    <source>
        <dbReference type="ARBA" id="ARBA00022723"/>
    </source>
</evidence>
<dbReference type="EC" id="2.8.1.6" evidence="3"/>
<keyword evidence="10 13" id="KW-0408">Iron</keyword>
<dbReference type="InterPro" id="IPR058240">
    <property type="entry name" value="rSAM_sf"/>
</dbReference>
<dbReference type="SFLD" id="SFLDS00029">
    <property type="entry name" value="Radical_SAM"/>
    <property type="match status" value="1"/>
</dbReference>
<dbReference type="SFLD" id="SFLDG01060">
    <property type="entry name" value="BATS_domain_containing"/>
    <property type="match status" value="1"/>
</dbReference>
<dbReference type="NCBIfam" id="TIGR00433">
    <property type="entry name" value="bioB"/>
    <property type="match status" value="1"/>
</dbReference>
<dbReference type="GO" id="GO:0005739">
    <property type="term" value="C:mitochondrion"/>
    <property type="evidence" value="ECO:0007669"/>
    <property type="project" value="TreeGrafter"/>
</dbReference>
<evidence type="ECO:0000313" key="16">
    <source>
        <dbReference type="Proteomes" id="UP001385951"/>
    </source>
</evidence>
<evidence type="ECO:0000256" key="2">
    <source>
        <dbReference type="ARBA" id="ARBA00010765"/>
    </source>
</evidence>
<dbReference type="InterPro" id="IPR006638">
    <property type="entry name" value="Elp3/MiaA/NifB-like_rSAM"/>
</dbReference>
<keyword evidence="7 13" id="KW-0001">2Fe-2S</keyword>
<evidence type="ECO:0000256" key="6">
    <source>
        <dbReference type="ARBA" id="ARBA00022691"/>
    </source>
</evidence>
<feature type="binding site" evidence="13">
    <location>
        <position position="84"/>
    </location>
    <ligand>
        <name>[4Fe-4S] cluster</name>
        <dbReference type="ChEBI" id="CHEBI:49883"/>
        <note>4Fe-4S-S-AdoMet</note>
    </ligand>
</feature>
<dbReference type="GO" id="GO:0009102">
    <property type="term" value="P:biotin biosynthetic process"/>
    <property type="evidence" value="ECO:0007669"/>
    <property type="project" value="UniProtKB-KW"/>
</dbReference>
<dbReference type="HAMAP" id="MF_01694">
    <property type="entry name" value="BioB"/>
    <property type="match status" value="1"/>
</dbReference>
<dbReference type="AlphaFoldDB" id="A0AAW0GR65"/>
<dbReference type="PANTHER" id="PTHR22976">
    <property type="entry name" value="BIOTIN SYNTHASE"/>
    <property type="match status" value="1"/>
</dbReference>
<keyword evidence="4 13" id="KW-0004">4Fe-4S</keyword>
<feature type="domain" description="Radical SAM core" evidence="14">
    <location>
        <begin position="66"/>
        <end position="298"/>
    </location>
</feature>
<keyword evidence="11 13" id="KW-0411">Iron-sulfur</keyword>
<keyword evidence="9" id="KW-0093">Biotin biosynthesis</keyword>
<dbReference type="PANTHER" id="PTHR22976:SF2">
    <property type="entry name" value="BIOTIN SYNTHASE, MITOCHONDRIAL"/>
    <property type="match status" value="1"/>
</dbReference>
<comment type="caution">
    <text evidence="15">The sequence shown here is derived from an EMBL/GenBank/DDBJ whole genome shotgun (WGS) entry which is preliminary data.</text>
</comment>
<dbReference type="PROSITE" id="PS51918">
    <property type="entry name" value="RADICAL_SAM"/>
    <property type="match status" value="1"/>
</dbReference>
<evidence type="ECO:0000256" key="9">
    <source>
        <dbReference type="ARBA" id="ARBA00022756"/>
    </source>
</evidence>
<feature type="binding site" evidence="13">
    <location>
        <position position="128"/>
    </location>
    <ligand>
        <name>[2Fe-2S] cluster</name>
        <dbReference type="ChEBI" id="CHEBI:190135"/>
    </ligand>
</feature>
<comment type="cofactor">
    <cofactor evidence="13">
        <name>[4Fe-4S] cluster</name>
        <dbReference type="ChEBI" id="CHEBI:49883"/>
    </cofactor>
    <text evidence="13">Binds 1 [4Fe-4S] cluster. The cluster is coordinated with 3 cysteines and an exchangeable S-adenosyl-L-methionine.</text>
</comment>
<feature type="binding site" evidence="13">
    <location>
        <position position="161"/>
    </location>
    <ligand>
        <name>[2Fe-2S] cluster</name>
        <dbReference type="ChEBI" id="CHEBI:190135"/>
    </ligand>
</feature>
<evidence type="ECO:0000256" key="11">
    <source>
        <dbReference type="ARBA" id="ARBA00023014"/>
    </source>
</evidence>
<feature type="binding site" evidence="13">
    <location>
        <position position="221"/>
    </location>
    <ligand>
        <name>[2Fe-2S] cluster</name>
        <dbReference type="ChEBI" id="CHEBI:190135"/>
    </ligand>
</feature>
<dbReference type="SMART" id="SM00729">
    <property type="entry name" value="Elp3"/>
    <property type="match status" value="1"/>
</dbReference>
<dbReference type="EMBL" id="JASBNA010000002">
    <property type="protein sequence ID" value="KAK7694397.1"/>
    <property type="molecule type" value="Genomic_DNA"/>
</dbReference>
<keyword evidence="5" id="KW-0808">Transferase</keyword>
<dbReference type="Pfam" id="PF06968">
    <property type="entry name" value="BATS"/>
    <property type="match status" value="1"/>
</dbReference>
<dbReference type="InterPro" id="IPR024177">
    <property type="entry name" value="Biotin_synthase"/>
</dbReference>
<gene>
    <name evidence="15" type="ORF">QCA50_001583</name>
</gene>
<dbReference type="GO" id="GO:0004076">
    <property type="term" value="F:biotin synthase activity"/>
    <property type="evidence" value="ECO:0007669"/>
    <property type="project" value="UniProtKB-EC"/>
</dbReference>
<dbReference type="SFLD" id="SFLDF00272">
    <property type="entry name" value="biotin_synthase"/>
    <property type="match status" value="1"/>
</dbReference>
<dbReference type="PIRSF" id="PIRSF001619">
    <property type="entry name" value="Biotin_synth"/>
    <property type="match status" value="1"/>
</dbReference>
<keyword evidence="8 13" id="KW-0479">Metal-binding</keyword>
<evidence type="ECO:0000313" key="15">
    <source>
        <dbReference type="EMBL" id="KAK7694397.1"/>
    </source>
</evidence>
<feature type="binding site" evidence="13">
    <location>
        <position position="88"/>
    </location>
    <ligand>
        <name>[4Fe-4S] cluster</name>
        <dbReference type="ChEBI" id="CHEBI:49883"/>
        <note>4Fe-4S-S-AdoMet</note>
    </ligand>
</feature>
<dbReference type="InterPro" id="IPR007197">
    <property type="entry name" value="rSAM"/>
</dbReference>
<feature type="binding site" evidence="13">
    <location>
        <position position="293"/>
    </location>
    <ligand>
        <name>[2Fe-2S] cluster</name>
        <dbReference type="ChEBI" id="CHEBI:190135"/>
    </ligand>
</feature>
<dbReference type="SMART" id="SM00876">
    <property type="entry name" value="BATS"/>
    <property type="match status" value="1"/>
</dbReference>
<name>A0AAW0GR65_9APHY</name>
<evidence type="ECO:0000256" key="1">
    <source>
        <dbReference type="ARBA" id="ARBA00004942"/>
    </source>
</evidence>
<sequence length="384" mass="42418">MFRAGSSKLSAPLRFGRTLATHATPTPNVVAKVTRHDWTKTEIQKIYDTPLLELVFRAASVHRQYHDPSKVQLCTLMNIKTGGCTEDCSYCSQSSRYSTPTKASRLVEIEPVLEAARKAKENGSTRFCMGAAWRDLAGRKRGFERILTMVREVRGMGMEVCTTLGMLSADQARQLKEAGLTAYNHNLDTSREFYPKVITSRSYDDRLNTIANVQDAGISVCSGGILGLGESDEDRVGLIYEVSNMPEHPESFPVNALVPIKGTPLEDNEPVKHQTLLRTIATARVVMPKTIIRLAAGRQTLDETQQAMCFMAGANAVFTGEQMLTTPCSPWDEDKAMMTRWGLTGMRSFEQVDVARKEGARLLEVQAASETKTSSESLSAQQVL</sequence>